<keyword evidence="2" id="KW-1185">Reference proteome</keyword>
<protein>
    <submittedName>
        <fullName evidence="1">PepSY domain-containing protein</fullName>
    </submittedName>
</protein>
<organism evidence="1 2">
    <name type="scientific">Antarcticirhabdus aurantiaca</name>
    <dbReference type="NCBI Taxonomy" id="2606717"/>
    <lineage>
        <taxon>Bacteria</taxon>
        <taxon>Pseudomonadati</taxon>
        <taxon>Pseudomonadota</taxon>
        <taxon>Alphaproteobacteria</taxon>
        <taxon>Hyphomicrobiales</taxon>
        <taxon>Aurantimonadaceae</taxon>
        <taxon>Antarcticirhabdus</taxon>
    </lineage>
</organism>
<proteinExistence type="predicted"/>
<name>A0ACD4NSL6_9HYPH</name>
<evidence type="ECO:0000313" key="2">
    <source>
        <dbReference type="Proteomes" id="UP001163223"/>
    </source>
</evidence>
<sequence>MTDLTASARAPSSTLAIDTYRAIWRWHFYAGLIAVPFMILLAVTGSLYLFRDEIDGTLFAHRNVVAAQASAPLPPSELVSRAQAAVPGSTLSAYREPAGPTGSARIALRADGEAVYAFVNPYTGAVLDTVAKRQEFNEVVRKLHSLDYFGSYANRLIEAIAGFAIILVVSGLYLWWPRRQTGGVVTVRGTPSKRVFWRDTHAVTGAVAGLFIAFLAVSGLPWSSFWGGKLTEIATATGTGYPAALWDAVPTSGEHAAHAMDTVGWTMESSPMPMSHAAAAAPIGLDRAVAVARSKGMAPGFEVTPPADAAGVYTAAVFPADLAKVRTIHIDQYAGEPLVDIGYADYGALAKLTELGINVHMGQEFGLANQLLMLATCLAIILSSVAALVMWLKRRPAGRLGVPPYPTSRRVYGALWAMAIAFGILFPLSGLLIVAMVAVDLLVRNVAPLRRAFS</sequence>
<reference evidence="1" key="1">
    <citation type="submission" date="2022-11" db="EMBL/GenBank/DDBJ databases">
        <title>beta-Carotene-producing bacterium, Jeongeuplla avenae sp. nov., alleviates the salt stress of Arabidopsis seedlings.</title>
        <authorList>
            <person name="Jiang L."/>
            <person name="Lee J."/>
        </authorList>
    </citation>
    <scope>NUCLEOTIDE SEQUENCE</scope>
    <source>
        <strain evidence="1">DY_R2A_6</strain>
    </source>
</reference>
<dbReference type="EMBL" id="CP113520">
    <property type="protein sequence ID" value="WAJ29779.1"/>
    <property type="molecule type" value="Genomic_DNA"/>
</dbReference>
<accession>A0ACD4NSL6</accession>
<evidence type="ECO:0000313" key="1">
    <source>
        <dbReference type="EMBL" id="WAJ29779.1"/>
    </source>
</evidence>
<dbReference type="Proteomes" id="UP001163223">
    <property type="component" value="Chromosome"/>
</dbReference>
<gene>
    <name evidence="1" type="ORF">OXU80_06030</name>
</gene>